<evidence type="ECO:0000256" key="9">
    <source>
        <dbReference type="PIRSR" id="PIRSR005096-1"/>
    </source>
</evidence>
<comment type="pathway">
    <text evidence="2 8">Carbohydrate metabolism; hexose metabolism.</text>
</comment>
<reference evidence="12 13" key="2">
    <citation type="submission" date="2020-02" db="EMBL/GenBank/DDBJ databases">
        <title>Candidatus Galacturonibacter soehngenii shows hetero-acetogenic catabolism of galacturonic acid but lacks a canonical carbon monoxide dehydrogenase/acetyl-CoA synthase complex.</title>
        <authorList>
            <person name="Diender M."/>
            <person name="Stouten G.R."/>
            <person name="Petersen J.F."/>
            <person name="Nielsen P.H."/>
            <person name="Dueholm M.S."/>
            <person name="Pronk J.T."/>
            <person name="Van Loosdrecht M.C.M."/>
        </authorList>
    </citation>
    <scope>NUCLEOTIDE SEQUENCE [LARGE SCALE GENOMIC DNA]</scope>
    <source>
        <strain evidence="12">GalUA</strain>
    </source>
</reference>
<accession>A0A7V7QIR6</accession>
<feature type="binding site" evidence="11">
    <location>
        <begin position="80"/>
        <end position="81"/>
    </location>
    <ligand>
        <name>beta-D-galactose</name>
        <dbReference type="ChEBI" id="CHEBI:27667"/>
    </ligand>
</feature>
<evidence type="ECO:0000256" key="2">
    <source>
        <dbReference type="ARBA" id="ARBA00005028"/>
    </source>
</evidence>
<dbReference type="SUPFAM" id="SSF74650">
    <property type="entry name" value="Galactose mutarotase-like"/>
    <property type="match status" value="1"/>
</dbReference>
<dbReference type="PANTHER" id="PTHR10091:SF0">
    <property type="entry name" value="GALACTOSE MUTAROTASE"/>
    <property type="match status" value="1"/>
</dbReference>
<proteinExistence type="inferred from homology"/>
<dbReference type="InterPro" id="IPR018052">
    <property type="entry name" value="Ald1_epimerase_CS"/>
</dbReference>
<feature type="binding site" evidence="10">
    <location>
        <position position="251"/>
    </location>
    <ligand>
        <name>beta-D-galactose</name>
        <dbReference type="ChEBI" id="CHEBI:27667"/>
    </ligand>
</feature>
<dbReference type="PIRSF" id="PIRSF005096">
    <property type="entry name" value="GALM"/>
    <property type="match status" value="1"/>
</dbReference>
<dbReference type="Proteomes" id="UP000461768">
    <property type="component" value="Unassembled WGS sequence"/>
</dbReference>
<reference evidence="12 13" key="1">
    <citation type="submission" date="2019-09" db="EMBL/GenBank/DDBJ databases">
        <authorList>
            <person name="Valk L.C."/>
        </authorList>
    </citation>
    <scope>NUCLEOTIDE SEQUENCE [LARGE SCALE GENOMIC DNA]</scope>
    <source>
        <strain evidence="12">GalUA</strain>
    </source>
</reference>
<evidence type="ECO:0000256" key="10">
    <source>
        <dbReference type="PIRSR" id="PIRSR005096-2"/>
    </source>
</evidence>
<feature type="active site" description="Proton acceptor" evidence="9">
    <location>
        <position position="317"/>
    </location>
</feature>
<comment type="catalytic activity">
    <reaction evidence="1 8">
        <text>alpha-D-glucose = beta-D-glucose</text>
        <dbReference type="Rhea" id="RHEA:10264"/>
        <dbReference type="ChEBI" id="CHEBI:15903"/>
        <dbReference type="ChEBI" id="CHEBI:17925"/>
        <dbReference type="EC" id="5.1.3.3"/>
    </reaction>
</comment>
<dbReference type="GO" id="GO:0006006">
    <property type="term" value="P:glucose metabolic process"/>
    <property type="evidence" value="ECO:0007669"/>
    <property type="project" value="TreeGrafter"/>
</dbReference>
<dbReference type="UniPathway" id="UPA00242"/>
<dbReference type="InterPro" id="IPR015443">
    <property type="entry name" value="Aldose_1-epimerase"/>
</dbReference>
<dbReference type="Gene3D" id="2.70.98.10">
    <property type="match status" value="1"/>
</dbReference>
<dbReference type="InterPro" id="IPR047215">
    <property type="entry name" value="Galactose_mutarotase-like"/>
</dbReference>
<feature type="active site" description="Proton donor" evidence="9">
    <location>
        <position position="178"/>
    </location>
</feature>
<dbReference type="InterPro" id="IPR011013">
    <property type="entry name" value="Gal_mutarotase_sf_dom"/>
</dbReference>
<dbReference type="Pfam" id="PF01263">
    <property type="entry name" value="Aldose_epim"/>
    <property type="match status" value="1"/>
</dbReference>
<dbReference type="InterPro" id="IPR008183">
    <property type="entry name" value="Aldose_1/G6P_1-epimerase"/>
</dbReference>
<name>A0A7V7QIR6_9FIRM</name>
<evidence type="ECO:0000313" key="13">
    <source>
        <dbReference type="Proteomes" id="UP000461768"/>
    </source>
</evidence>
<evidence type="ECO:0000313" key="12">
    <source>
        <dbReference type="EMBL" id="KAB1436100.1"/>
    </source>
</evidence>
<dbReference type="GO" id="GO:0005737">
    <property type="term" value="C:cytoplasm"/>
    <property type="evidence" value="ECO:0007669"/>
    <property type="project" value="TreeGrafter"/>
</dbReference>
<dbReference type="GO" id="GO:0004034">
    <property type="term" value="F:aldose 1-epimerase activity"/>
    <property type="evidence" value="ECO:0007669"/>
    <property type="project" value="UniProtKB-EC"/>
</dbReference>
<protein>
    <recommendedName>
        <fullName evidence="5 8">Aldose 1-epimerase</fullName>
        <ecNumber evidence="4 8">5.1.3.3</ecNumber>
    </recommendedName>
</protein>
<organism evidence="12 13">
    <name type="scientific">Candidatus Galacturonatibacter soehngenii</name>
    <dbReference type="NCBI Taxonomy" id="2307010"/>
    <lineage>
        <taxon>Bacteria</taxon>
        <taxon>Bacillati</taxon>
        <taxon>Bacillota</taxon>
        <taxon>Clostridia</taxon>
        <taxon>Lachnospirales</taxon>
        <taxon>Lachnospiraceae</taxon>
        <taxon>Candidatus Galacturonatibacter</taxon>
    </lineage>
</organism>
<dbReference type="NCBIfam" id="NF008277">
    <property type="entry name" value="PRK11055.1"/>
    <property type="match status" value="1"/>
</dbReference>
<evidence type="ECO:0000256" key="1">
    <source>
        <dbReference type="ARBA" id="ARBA00001614"/>
    </source>
</evidence>
<evidence type="ECO:0000256" key="6">
    <source>
        <dbReference type="ARBA" id="ARBA00023235"/>
    </source>
</evidence>
<dbReference type="CDD" id="cd09019">
    <property type="entry name" value="galactose_mutarotase_like"/>
    <property type="match status" value="1"/>
</dbReference>
<keyword evidence="7 8" id="KW-0119">Carbohydrate metabolism</keyword>
<dbReference type="InterPro" id="IPR014718">
    <property type="entry name" value="GH-type_carb-bd"/>
</dbReference>
<gene>
    <name evidence="12" type="ORF">F7O84_15420</name>
</gene>
<dbReference type="AlphaFoldDB" id="A0A7V7QIR6"/>
<dbReference type="EMBL" id="WAGX01000007">
    <property type="protein sequence ID" value="KAB1436100.1"/>
    <property type="molecule type" value="Genomic_DNA"/>
</dbReference>
<dbReference type="GO" id="GO:0033499">
    <property type="term" value="P:galactose catabolic process via UDP-galactose, Leloir pathway"/>
    <property type="evidence" value="ECO:0007669"/>
    <property type="project" value="TreeGrafter"/>
</dbReference>
<dbReference type="PROSITE" id="PS00545">
    <property type="entry name" value="ALDOSE_1_EPIMERASE"/>
    <property type="match status" value="1"/>
</dbReference>
<dbReference type="PANTHER" id="PTHR10091">
    <property type="entry name" value="ALDOSE-1-EPIMERASE"/>
    <property type="match status" value="1"/>
</dbReference>
<evidence type="ECO:0000256" key="5">
    <source>
        <dbReference type="ARBA" id="ARBA00014165"/>
    </source>
</evidence>
<keyword evidence="6 8" id="KW-0413">Isomerase</keyword>
<feature type="binding site" evidence="11">
    <location>
        <begin position="178"/>
        <end position="180"/>
    </location>
    <ligand>
        <name>beta-D-galactose</name>
        <dbReference type="ChEBI" id="CHEBI:27667"/>
    </ligand>
</feature>
<evidence type="ECO:0000256" key="11">
    <source>
        <dbReference type="PIRSR" id="PIRSR005096-3"/>
    </source>
</evidence>
<evidence type="ECO:0000256" key="8">
    <source>
        <dbReference type="PIRNR" id="PIRNR005096"/>
    </source>
</evidence>
<evidence type="ECO:0000256" key="3">
    <source>
        <dbReference type="ARBA" id="ARBA00006206"/>
    </source>
</evidence>
<comment type="similarity">
    <text evidence="3 8">Belongs to the aldose epimerase family.</text>
</comment>
<dbReference type="GO" id="GO:0030246">
    <property type="term" value="F:carbohydrate binding"/>
    <property type="evidence" value="ECO:0007669"/>
    <property type="project" value="InterPro"/>
</dbReference>
<keyword evidence="13" id="KW-1185">Reference proteome</keyword>
<evidence type="ECO:0000256" key="4">
    <source>
        <dbReference type="ARBA" id="ARBA00013185"/>
    </source>
</evidence>
<dbReference type="OrthoDB" id="9779408at2"/>
<sequence length="350" mass="39051">MSILQKSYGKTLEGDQITEFILQNERGMKVHLINYGAIMTKLFVPDKNNEFADVVLGYDNLEGYLKNPGYFGATIGRNGNRIAGASFEINGVTYQLDKNEGENNLHAGFDGYNKRVWDFTVNEEENEVVFSLISPDKDQGFPGEFKVSVTYKLTSDNAVSIGYEGVSDKDTIANMTNHSYFNLAGHTSNSILDHILWIKASKFVPVVDSAAIPSGELWEVKGTPMDFTSKKAVADEIDADYEQLKFTGGYDHNYALDKRGKEQELIATVEDPKSGRKMEVYTDLPGVQLYAGNFINGDGDVCKDGVVYQKRSGLCLETQYFPDAIHQENFESPILKAGENYKTTTVYKFV</sequence>
<dbReference type="EC" id="5.1.3.3" evidence="4 8"/>
<comment type="caution">
    <text evidence="12">The sequence shown here is derived from an EMBL/GenBank/DDBJ whole genome shotgun (WGS) entry which is preliminary data.</text>
</comment>
<evidence type="ECO:0000256" key="7">
    <source>
        <dbReference type="ARBA" id="ARBA00023277"/>
    </source>
</evidence>
<dbReference type="RefSeq" id="WP_151147282.1">
    <property type="nucleotide sequence ID" value="NZ_WAGX01000007.1"/>
</dbReference>